<evidence type="ECO:0000313" key="3">
    <source>
        <dbReference type="Proteomes" id="UP000000763"/>
    </source>
</evidence>
<proteinExistence type="predicted"/>
<gene>
    <name evidence="2" type="primary">P0567H04.26</name>
</gene>
<evidence type="ECO:0000256" key="1">
    <source>
        <dbReference type="SAM" id="MobiDB-lite"/>
    </source>
</evidence>
<feature type="compositionally biased region" description="Polar residues" evidence="1">
    <location>
        <begin position="1"/>
        <end position="11"/>
    </location>
</feature>
<reference evidence="3" key="2">
    <citation type="journal article" date="2008" name="Nucleic Acids Res.">
        <title>The rice annotation project database (RAP-DB): 2008 update.</title>
        <authorList>
            <consortium name="The rice annotation project (RAP)"/>
        </authorList>
    </citation>
    <scope>GENOME REANNOTATION</scope>
    <source>
        <strain evidence="3">cv. Nipponbare</strain>
    </source>
</reference>
<feature type="region of interest" description="Disordered" evidence="1">
    <location>
        <begin position="1"/>
        <end position="39"/>
    </location>
</feature>
<reference evidence="3" key="1">
    <citation type="journal article" date="2005" name="Nature">
        <title>The map-based sequence of the rice genome.</title>
        <authorList>
            <consortium name="International rice genome sequencing project (IRGSP)"/>
            <person name="Matsumoto T."/>
            <person name="Wu J."/>
            <person name="Kanamori H."/>
            <person name="Katayose Y."/>
            <person name="Fujisawa M."/>
            <person name="Namiki N."/>
            <person name="Mizuno H."/>
            <person name="Yamamoto K."/>
            <person name="Antonio B.A."/>
            <person name="Baba T."/>
            <person name="Sakata K."/>
            <person name="Nagamura Y."/>
            <person name="Aoki H."/>
            <person name="Arikawa K."/>
            <person name="Arita K."/>
            <person name="Bito T."/>
            <person name="Chiden Y."/>
            <person name="Fujitsuka N."/>
            <person name="Fukunaka R."/>
            <person name="Hamada M."/>
            <person name="Harada C."/>
            <person name="Hayashi A."/>
            <person name="Hijishita S."/>
            <person name="Honda M."/>
            <person name="Hosokawa S."/>
            <person name="Ichikawa Y."/>
            <person name="Idonuma A."/>
            <person name="Iijima M."/>
            <person name="Ikeda M."/>
            <person name="Ikeno M."/>
            <person name="Ito K."/>
            <person name="Ito S."/>
            <person name="Ito T."/>
            <person name="Ito Y."/>
            <person name="Ito Y."/>
            <person name="Iwabuchi A."/>
            <person name="Kamiya K."/>
            <person name="Karasawa W."/>
            <person name="Kurita K."/>
            <person name="Katagiri S."/>
            <person name="Kikuta A."/>
            <person name="Kobayashi H."/>
            <person name="Kobayashi N."/>
            <person name="Machita K."/>
            <person name="Maehara T."/>
            <person name="Masukawa M."/>
            <person name="Mizubayashi T."/>
            <person name="Mukai Y."/>
            <person name="Nagasaki H."/>
            <person name="Nagata Y."/>
            <person name="Naito S."/>
            <person name="Nakashima M."/>
            <person name="Nakama Y."/>
            <person name="Nakamichi Y."/>
            <person name="Nakamura M."/>
            <person name="Meguro A."/>
            <person name="Negishi M."/>
            <person name="Ohta I."/>
            <person name="Ohta T."/>
            <person name="Okamoto M."/>
            <person name="Ono N."/>
            <person name="Saji S."/>
            <person name="Sakaguchi M."/>
            <person name="Sakai K."/>
            <person name="Shibata M."/>
            <person name="Shimokawa T."/>
            <person name="Song J."/>
            <person name="Takazaki Y."/>
            <person name="Terasawa K."/>
            <person name="Tsugane M."/>
            <person name="Tsuji K."/>
            <person name="Ueda S."/>
            <person name="Waki K."/>
            <person name="Yamagata H."/>
            <person name="Yamamoto M."/>
            <person name="Yamamoto S."/>
            <person name="Yamane H."/>
            <person name="Yoshiki S."/>
            <person name="Yoshihara R."/>
            <person name="Yukawa K."/>
            <person name="Zhong H."/>
            <person name="Yano M."/>
            <person name="Yuan Q."/>
            <person name="Ouyang S."/>
            <person name="Liu J."/>
            <person name="Jones K.M."/>
            <person name="Gansberger K."/>
            <person name="Moffat K."/>
            <person name="Hill J."/>
            <person name="Bera J."/>
            <person name="Fadrosh D."/>
            <person name="Jin S."/>
            <person name="Johri S."/>
            <person name="Kim M."/>
            <person name="Overton L."/>
            <person name="Reardon M."/>
            <person name="Tsitrin T."/>
            <person name="Vuong H."/>
            <person name="Weaver B."/>
            <person name="Ciecko A."/>
            <person name="Tallon L."/>
            <person name="Jackson J."/>
            <person name="Pai G."/>
            <person name="Aken S.V."/>
            <person name="Utterback T."/>
            <person name="Reidmuller S."/>
            <person name="Feldblyum T."/>
            <person name="Hsiao J."/>
            <person name="Zismann V."/>
            <person name="Iobst S."/>
            <person name="de Vazeille A.R."/>
            <person name="Buell C.R."/>
            <person name="Ying K."/>
            <person name="Li Y."/>
            <person name="Lu T."/>
            <person name="Huang Y."/>
            <person name="Zhao Q."/>
            <person name="Feng Q."/>
            <person name="Zhang L."/>
            <person name="Zhu J."/>
            <person name="Weng Q."/>
            <person name="Mu J."/>
            <person name="Lu Y."/>
            <person name="Fan D."/>
            <person name="Liu Y."/>
            <person name="Guan J."/>
            <person name="Zhang Y."/>
            <person name="Yu S."/>
            <person name="Liu X."/>
            <person name="Zhang Y."/>
            <person name="Hong G."/>
            <person name="Han B."/>
            <person name="Choisne N."/>
            <person name="Demange N."/>
            <person name="Orjeda G."/>
            <person name="Samain S."/>
            <person name="Cattolico L."/>
            <person name="Pelletier E."/>
            <person name="Couloux A."/>
            <person name="Segurens B."/>
            <person name="Wincker P."/>
            <person name="D'Hont A."/>
            <person name="Scarpelli C."/>
            <person name="Weissenbach J."/>
            <person name="Salanoubat M."/>
            <person name="Quetier F."/>
            <person name="Yu Y."/>
            <person name="Kim H.R."/>
            <person name="Rambo T."/>
            <person name="Currie J."/>
            <person name="Collura K."/>
            <person name="Luo M."/>
            <person name="Yang T."/>
            <person name="Ammiraju J.S.S."/>
            <person name="Engler F."/>
            <person name="Soderlund C."/>
            <person name="Wing R.A."/>
            <person name="Palmer L.E."/>
            <person name="de la Bastide M."/>
            <person name="Spiegel L."/>
            <person name="Nascimento L."/>
            <person name="Zutavern T."/>
            <person name="O'Shaughnessy A."/>
            <person name="Dike S."/>
            <person name="Dedhia N."/>
            <person name="Preston R."/>
            <person name="Balija V."/>
            <person name="McCombie W.R."/>
            <person name="Chow T."/>
            <person name="Chen H."/>
            <person name="Chung M."/>
            <person name="Chen C."/>
            <person name="Shaw J."/>
            <person name="Wu H."/>
            <person name="Hsiao K."/>
            <person name="Chao Y."/>
            <person name="Chu M."/>
            <person name="Cheng C."/>
            <person name="Hour A."/>
            <person name="Lee P."/>
            <person name="Lin S."/>
            <person name="Lin Y."/>
            <person name="Liou J."/>
            <person name="Liu S."/>
            <person name="Hsing Y."/>
            <person name="Raghuvanshi S."/>
            <person name="Mohanty A."/>
            <person name="Bharti A.K."/>
            <person name="Gaur A."/>
            <person name="Gupta V."/>
            <person name="Kumar D."/>
            <person name="Ravi V."/>
            <person name="Vij S."/>
            <person name="Kapur A."/>
            <person name="Khurana P."/>
            <person name="Khurana P."/>
            <person name="Khurana J.P."/>
            <person name="Tyagi A.K."/>
            <person name="Gaikwad K."/>
            <person name="Singh A."/>
            <person name="Dalal V."/>
            <person name="Srivastava S."/>
            <person name="Dixit A."/>
            <person name="Pal A.K."/>
            <person name="Ghazi I.A."/>
            <person name="Yadav M."/>
            <person name="Pandit A."/>
            <person name="Bhargava A."/>
            <person name="Sureshbabu K."/>
            <person name="Batra K."/>
            <person name="Sharma T.R."/>
            <person name="Mohapatra T."/>
            <person name="Singh N.K."/>
            <person name="Messing J."/>
            <person name="Nelson A.B."/>
            <person name="Fuks G."/>
            <person name="Kavchok S."/>
            <person name="Keizer G."/>
            <person name="Linton E."/>
            <person name="Llaca V."/>
            <person name="Song R."/>
            <person name="Tanyolac B."/>
            <person name="Young S."/>
            <person name="Ho-Il K."/>
            <person name="Hahn J.H."/>
            <person name="Sangsakoo G."/>
            <person name="Vanavichit A."/>
            <person name="de Mattos Luiz.A.T."/>
            <person name="Zimmer P.D."/>
            <person name="Malone G."/>
            <person name="Dellagostin O."/>
            <person name="de Oliveira A.C."/>
            <person name="Bevan M."/>
            <person name="Bancroft I."/>
            <person name="Minx P."/>
            <person name="Cordum H."/>
            <person name="Wilson R."/>
            <person name="Cheng Z."/>
            <person name="Jin W."/>
            <person name="Jiang J."/>
            <person name="Leong S.A."/>
            <person name="Iwama H."/>
            <person name="Gojobori T."/>
            <person name="Itoh T."/>
            <person name="Niimura Y."/>
            <person name="Fujii Y."/>
            <person name="Habara T."/>
            <person name="Sakai H."/>
            <person name="Sato Y."/>
            <person name="Wilson G."/>
            <person name="Kumar K."/>
            <person name="McCouch S."/>
            <person name="Juretic N."/>
            <person name="Hoen D."/>
            <person name="Wright S."/>
            <person name="Bruskiewich R."/>
            <person name="Bureau T."/>
            <person name="Miyao A."/>
            <person name="Hirochika H."/>
            <person name="Nishikawa T."/>
            <person name="Kadowaki K."/>
            <person name="Sugiura M."/>
            <person name="Burr B."/>
            <person name="Sasaki T."/>
        </authorList>
    </citation>
    <scope>NUCLEOTIDE SEQUENCE [LARGE SCALE GENOMIC DNA]</scope>
    <source>
        <strain evidence="3">cv. Nipponbare</strain>
    </source>
</reference>
<organism evidence="2 3">
    <name type="scientific">Oryza sativa subsp. japonica</name>
    <name type="common">Rice</name>
    <dbReference type="NCBI Taxonomy" id="39947"/>
    <lineage>
        <taxon>Eukaryota</taxon>
        <taxon>Viridiplantae</taxon>
        <taxon>Streptophyta</taxon>
        <taxon>Embryophyta</taxon>
        <taxon>Tracheophyta</taxon>
        <taxon>Spermatophyta</taxon>
        <taxon>Magnoliopsida</taxon>
        <taxon>Liliopsida</taxon>
        <taxon>Poales</taxon>
        <taxon>Poaceae</taxon>
        <taxon>BOP clade</taxon>
        <taxon>Oryzoideae</taxon>
        <taxon>Oryzeae</taxon>
        <taxon>Oryzinae</taxon>
        <taxon>Oryza</taxon>
        <taxon>Oryza sativa</taxon>
    </lineage>
</organism>
<sequence>MPNKPNCINQGSGDGRRAGDYPCGGEKRRRPSSDWMRSREPRRAQIMPAGSQEGRPFDLLSIHASTICSGAAEASVCSRSPPKFLSEMGDLWANNVGQHLVGTHNGKVRENPPAEFIKIDRIEVGYKLNTKVVEESKGAGRGGRRSAGPCTPAGQRALRAHACATEHPRMRTRVSVDAAGVRRTCRALYLCRYDRLRETGSSIASAWAPDASGFVLS</sequence>
<dbReference type="AlphaFoldDB" id="Q6Z400"/>
<accession>Q6Z400</accession>
<dbReference type="EMBL" id="AP005195">
    <property type="protein sequence ID" value="BAC84044.1"/>
    <property type="molecule type" value="Genomic_DNA"/>
</dbReference>
<dbReference type="Proteomes" id="UP000000763">
    <property type="component" value="Chromosome 7"/>
</dbReference>
<protein>
    <submittedName>
        <fullName evidence="2">Uncharacterized protein</fullName>
    </submittedName>
</protein>
<name>Q6Z400_ORYSJ</name>
<evidence type="ECO:0000313" key="2">
    <source>
        <dbReference type="EMBL" id="BAC84044.1"/>
    </source>
</evidence>